<keyword evidence="3" id="KW-1185">Reference proteome</keyword>
<dbReference type="Pfam" id="PF13966">
    <property type="entry name" value="zf-RVT"/>
    <property type="match status" value="1"/>
</dbReference>
<dbReference type="EMBL" id="JBBWWR010000004">
    <property type="protein sequence ID" value="KAK8968095.1"/>
    <property type="molecule type" value="Genomic_DNA"/>
</dbReference>
<evidence type="ECO:0000313" key="2">
    <source>
        <dbReference type="EMBL" id="KAK8968095.1"/>
    </source>
</evidence>
<evidence type="ECO:0000259" key="1">
    <source>
        <dbReference type="Pfam" id="PF13966"/>
    </source>
</evidence>
<protein>
    <recommendedName>
        <fullName evidence="1">Reverse transcriptase zinc-binding domain-containing protein</fullName>
    </recommendedName>
</protein>
<gene>
    <name evidence="2" type="ORF">KSP40_PGU016222</name>
</gene>
<comment type="caution">
    <text evidence="2">The sequence shown here is derived from an EMBL/GenBank/DDBJ whole genome shotgun (WGS) entry which is preliminary data.</text>
</comment>
<organism evidence="2 3">
    <name type="scientific">Platanthera guangdongensis</name>
    <dbReference type="NCBI Taxonomy" id="2320717"/>
    <lineage>
        <taxon>Eukaryota</taxon>
        <taxon>Viridiplantae</taxon>
        <taxon>Streptophyta</taxon>
        <taxon>Embryophyta</taxon>
        <taxon>Tracheophyta</taxon>
        <taxon>Spermatophyta</taxon>
        <taxon>Magnoliopsida</taxon>
        <taxon>Liliopsida</taxon>
        <taxon>Asparagales</taxon>
        <taxon>Orchidaceae</taxon>
        <taxon>Orchidoideae</taxon>
        <taxon>Orchideae</taxon>
        <taxon>Orchidinae</taxon>
        <taxon>Platanthera</taxon>
    </lineage>
</organism>
<evidence type="ECO:0000313" key="3">
    <source>
        <dbReference type="Proteomes" id="UP001412067"/>
    </source>
</evidence>
<reference evidence="2 3" key="1">
    <citation type="journal article" date="2022" name="Nat. Plants">
        <title>Genomes of leafy and leafless Platanthera orchids illuminate the evolution of mycoheterotrophy.</title>
        <authorList>
            <person name="Li M.H."/>
            <person name="Liu K.W."/>
            <person name="Li Z."/>
            <person name="Lu H.C."/>
            <person name="Ye Q.L."/>
            <person name="Zhang D."/>
            <person name="Wang J.Y."/>
            <person name="Li Y.F."/>
            <person name="Zhong Z.M."/>
            <person name="Liu X."/>
            <person name="Yu X."/>
            <person name="Liu D.K."/>
            <person name="Tu X.D."/>
            <person name="Liu B."/>
            <person name="Hao Y."/>
            <person name="Liao X.Y."/>
            <person name="Jiang Y.T."/>
            <person name="Sun W.H."/>
            <person name="Chen J."/>
            <person name="Chen Y.Q."/>
            <person name="Ai Y."/>
            <person name="Zhai J.W."/>
            <person name="Wu S.S."/>
            <person name="Zhou Z."/>
            <person name="Hsiao Y.Y."/>
            <person name="Wu W.L."/>
            <person name="Chen Y.Y."/>
            <person name="Lin Y.F."/>
            <person name="Hsu J.L."/>
            <person name="Li C.Y."/>
            <person name="Wang Z.W."/>
            <person name="Zhao X."/>
            <person name="Zhong W.Y."/>
            <person name="Ma X.K."/>
            <person name="Ma L."/>
            <person name="Huang J."/>
            <person name="Chen G.Z."/>
            <person name="Huang M.Z."/>
            <person name="Huang L."/>
            <person name="Peng D.H."/>
            <person name="Luo Y.B."/>
            <person name="Zou S.Q."/>
            <person name="Chen S.P."/>
            <person name="Lan S."/>
            <person name="Tsai W.C."/>
            <person name="Van de Peer Y."/>
            <person name="Liu Z.J."/>
        </authorList>
    </citation>
    <scope>NUCLEOTIDE SEQUENCE [LARGE SCALE GENOMIC DNA]</scope>
    <source>
        <strain evidence="2">Lor288</strain>
    </source>
</reference>
<sequence>MVKSSGASPRCFSLSTKVQSLSSPFGKTICNLAFSTQFSSSSTDFGWLQKLKLRPREKFFWRRLALDAIPTCSWLARRGLSAERDCPWGFREVESRNHLLGDCATLQVVARTVLRWGLRLPLAYSWDEFIARLSRASKGDIGPFQFLSCAVYQCWRACNARVHGQEHATTTVMETHILTSFSTSPAYPS</sequence>
<feature type="domain" description="Reverse transcriptase zinc-binding" evidence="1">
    <location>
        <begin position="42"/>
        <end position="106"/>
    </location>
</feature>
<proteinExistence type="predicted"/>
<dbReference type="Proteomes" id="UP001412067">
    <property type="component" value="Unassembled WGS sequence"/>
</dbReference>
<dbReference type="InterPro" id="IPR026960">
    <property type="entry name" value="RVT-Znf"/>
</dbReference>
<name>A0ABR2MV58_9ASPA</name>
<accession>A0ABR2MV58</accession>